<comment type="subunit">
    <text evidence="4">Homotetramer.</text>
</comment>
<dbReference type="GO" id="GO:0005739">
    <property type="term" value="C:mitochondrion"/>
    <property type="evidence" value="ECO:0007669"/>
    <property type="project" value="UniProtKB-SubCell"/>
</dbReference>
<dbReference type="PROSITE" id="PS00098">
    <property type="entry name" value="THIOLASE_1"/>
    <property type="match status" value="1"/>
</dbReference>
<evidence type="ECO:0000256" key="2">
    <source>
        <dbReference type="ARBA" id="ARBA00004173"/>
    </source>
</evidence>
<keyword evidence="11 13" id="KW-0012">Acyltransferase</keyword>
<dbReference type="GO" id="GO:0046872">
    <property type="term" value="F:metal ion binding"/>
    <property type="evidence" value="ECO:0007669"/>
    <property type="project" value="UniProtKB-KW"/>
</dbReference>
<dbReference type="CDD" id="cd00751">
    <property type="entry name" value="thiolase"/>
    <property type="match status" value="1"/>
</dbReference>
<dbReference type="Pfam" id="PF00108">
    <property type="entry name" value="Thiolase_N"/>
    <property type="match status" value="1"/>
</dbReference>
<comment type="similarity">
    <text evidence="3 13">Belongs to the thiolase-like superfamily. Thiolase family.</text>
</comment>
<evidence type="ECO:0000256" key="4">
    <source>
        <dbReference type="ARBA" id="ARBA00011881"/>
    </source>
</evidence>
<dbReference type="OrthoDB" id="5404651at2759"/>
<dbReference type="NCBIfam" id="TIGR01930">
    <property type="entry name" value="AcCoA-C-Actrans"/>
    <property type="match status" value="1"/>
</dbReference>
<dbReference type="RefSeq" id="XP_018142357.1">
    <property type="nucleotide sequence ID" value="XM_018285285.1"/>
</dbReference>
<keyword evidence="8" id="KW-0809">Transit peptide</keyword>
<comment type="cofactor">
    <cofactor evidence="1">
        <name>K(+)</name>
        <dbReference type="ChEBI" id="CHEBI:29103"/>
    </cofactor>
</comment>
<evidence type="ECO:0000256" key="14">
    <source>
        <dbReference type="SAM" id="MobiDB-lite"/>
    </source>
</evidence>
<evidence type="ECO:0000256" key="9">
    <source>
        <dbReference type="ARBA" id="ARBA00022958"/>
    </source>
</evidence>
<dbReference type="PROSITE" id="PS00099">
    <property type="entry name" value="THIOLASE_3"/>
    <property type="match status" value="1"/>
</dbReference>
<dbReference type="InterPro" id="IPR016039">
    <property type="entry name" value="Thiolase-like"/>
</dbReference>
<dbReference type="PANTHER" id="PTHR18919:SF156">
    <property type="entry name" value="ACETYL-COA ACETYLTRANSFERASE, MITOCHONDRIAL"/>
    <property type="match status" value="1"/>
</dbReference>
<dbReference type="KEGG" id="pchm:VFPPC_06218"/>
<dbReference type="Proteomes" id="UP000078397">
    <property type="component" value="Unassembled WGS sequence"/>
</dbReference>
<dbReference type="PROSITE" id="PS00737">
    <property type="entry name" value="THIOLASE_2"/>
    <property type="match status" value="1"/>
</dbReference>
<comment type="subcellular location">
    <subcellularLocation>
        <location evidence="2">Mitochondrion</location>
    </subcellularLocation>
</comment>
<dbReference type="SUPFAM" id="SSF53901">
    <property type="entry name" value="Thiolase-like"/>
    <property type="match status" value="2"/>
</dbReference>
<name>A0A179FJ42_METCM</name>
<dbReference type="AlphaFoldDB" id="A0A179FJ42"/>
<feature type="domain" description="Thiolase C-terminal" evidence="16">
    <location>
        <begin position="276"/>
        <end position="394"/>
    </location>
</feature>
<dbReference type="InterPro" id="IPR020616">
    <property type="entry name" value="Thiolase_N"/>
</dbReference>
<accession>A0A179FJ42</accession>
<keyword evidence="10" id="KW-0496">Mitochondrion</keyword>
<evidence type="ECO:0000259" key="16">
    <source>
        <dbReference type="Pfam" id="PF02803"/>
    </source>
</evidence>
<comment type="caution">
    <text evidence="17">The sequence shown here is derived from an EMBL/GenBank/DDBJ whole genome shotgun (WGS) entry which is preliminary data.</text>
</comment>
<dbReference type="InterPro" id="IPR020613">
    <property type="entry name" value="Thiolase_CS"/>
</dbReference>
<dbReference type="InterPro" id="IPR020615">
    <property type="entry name" value="Thiolase_acyl_enz_int_AS"/>
</dbReference>
<keyword evidence="6 13" id="KW-0808">Transferase</keyword>
<reference evidence="17 18" key="1">
    <citation type="journal article" date="2016" name="PLoS Pathog.">
        <title>Biosynthesis of antibiotic leucinostatins in bio-control fungus Purpureocillium lilacinum and their inhibition on phytophthora revealed by genome mining.</title>
        <authorList>
            <person name="Wang G."/>
            <person name="Liu Z."/>
            <person name="Lin R."/>
            <person name="Li E."/>
            <person name="Mao Z."/>
            <person name="Ling J."/>
            <person name="Yang Y."/>
            <person name="Yin W.B."/>
            <person name="Xie B."/>
        </authorList>
    </citation>
    <scope>NUCLEOTIDE SEQUENCE [LARGE SCALE GENOMIC DNA]</scope>
    <source>
        <strain evidence="17">170</strain>
    </source>
</reference>
<proteinExistence type="inferred from homology"/>
<dbReference type="STRING" id="1380566.A0A179FJ42"/>
<protein>
    <recommendedName>
        <fullName evidence="5">acetyl-CoA C-acetyltransferase</fullName>
        <ecNumber evidence="5">2.3.1.9</ecNumber>
    </recommendedName>
</protein>
<feature type="domain" description="Thiolase N-terminal" evidence="15">
    <location>
        <begin position="7"/>
        <end position="264"/>
    </location>
</feature>
<keyword evidence="18" id="KW-1185">Reference proteome</keyword>
<dbReference type="InterPro" id="IPR002155">
    <property type="entry name" value="Thiolase"/>
</dbReference>
<evidence type="ECO:0000256" key="6">
    <source>
        <dbReference type="ARBA" id="ARBA00022679"/>
    </source>
</evidence>
<evidence type="ECO:0000256" key="12">
    <source>
        <dbReference type="PIRSR" id="PIRSR000429-1"/>
    </source>
</evidence>
<organism evidence="17 18">
    <name type="scientific">Pochonia chlamydosporia 170</name>
    <dbReference type="NCBI Taxonomy" id="1380566"/>
    <lineage>
        <taxon>Eukaryota</taxon>
        <taxon>Fungi</taxon>
        <taxon>Dikarya</taxon>
        <taxon>Ascomycota</taxon>
        <taxon>Pezizomycotina</taxon>
        <taxon>Sordariomycetes</taxon>
        <taxon>Hypocreomycetidae</taxon>
        <taxon>Hypocreales</taxon>
        <taxon>Clavicipitaceae</taxon>
        <taxon>Pochonia</taxon>
    </lineage>
</organism>
<dbReference type="Pfam" id="PF02803">
    <property type="entry name" value="Thiolase_C"/>
    <property type="match status" value="1"/>
</dbReference>
<evidence type="ECO:0000313" key="17">
    <source>
        <dbReference type="EMBL" id="OAQ65043.1"/>
    </source>
</evidence>
<evidence type="ECO:0000256" key="1">
    <source>
        <dbReference type="ARBA" id="ARBA00001958"/>
    </source>
</evidence>
<dbReference type="GO" id="GO:0006635">
    <property type="term" value="P:fatty acid beta-oxidation"/>
    <property type="evidence" value="ECO:0007669"/>
    <property type="project" value="TreeGrafter"/>
</dbReference>
<keyword evidence="9" id="KW-0630">Potassium</keyword>
<evidence type="ECO:0000256" key="3">
    <source>
        <dbReference type="ARBA" id="ARBA00010982"/>
    </source>
</evidence>
<gene>
    <name evidence="17" type="ORF">VFPPC_06218</name>
</gene>
<dbReference type="PANTHER" id="PTHR18919">
    <property type="entry name" value="ACETYL-COA C-ACYLTRANSFERASE"/>
    <property type="match status" value="1"/>
</dbReference>
<feature type="active site" description="Proton acceptor" evidence="12">
    <location>
        <position position="382"/>
    </location>
</feature>
<dbReference type="Gene3D" id="3.40.47.10">
    <property type="match status" value="1"/>
</dbReference>
<keyword evidence="7" id="KW-0479">Metal-binding</keyword>
<evidence type="ECO:0000313" key="18">
    <source>
        <dbReference type="Proteomes" id="UP000078397"/>
    </source>
</evidence>
<evidence type="ECO:0000256" key="5">
    <source>
        <dbReference type="ARBA" id="ARBA00012705"/>
    </source>
</evidence>
<dbReference type="PIRSF" id="PIRSF000429">
    <property type="entry name" value="Ac-CoA_Ac_transf"/>
    <property type="match status" value="1"/>
</dbReference>
<dbReference type="InterPro" id="IPR020617">
    <property type="entry name" value="Thiolase_C"/>
</dbReference>
<evidence type="ECO:0000256" key="11">
    <source>
        <dbReference type="ARBA" id="ARBA00023315"/>
    </source>
</evidence>
<dbReference type="InterPro" id="IPR020610">
    <property type="entry name" value="Thiolase_AS"/>
</dbReference>
<dbReference type="EC" id="2.3.1.9" evidence="5"/>
<evidence type="ECO:0000259" key="15">
    <source>
        <dbReference type="Pfam" id="PF00108"/>
    </source>
</evidence>
<evidence type="ECO:0000256" key="13">
    <source>
        <dbReference type="RuleBase" id="RU003557"/>
    </source>
</evidence>
<dbReference type="EMBL" id="LSBJ02000005">
    <property type="protein sequence ID" value="OAQ65043.1"/>
    <property type="molecule type" value="Genomic_DNA"/>
</dbReference>
<evidence type="ECO:0000256" key="10">
    <source>
        <dbReference type="ARBA" id="ARBA00023128"/>
    </source>
</evidence>
<evidence type="ECO:0000256" key="7">
    <source>
        <dbReference type="ARBA" id="ARBA00022723"/>
    </source>
</evidence>
<dbReference type="GeneID" id="28849279"/>
<dbReference type="GO" id="GO:0003985">
    <property type="term" value="F:acetyl-CoA C-acetyltransferase activity"/>
    <property type="evidence" value="ECO:0007669"/>
    <property type="project" value="UniProtKB-EC"/>
</dbReference>
<sequence>MNSEQAVFIVGAARTPVAKINGSLSSFTATDLGAAAIKAAVSRSGIPADLVDHVYMGQALQAGAGQSPAKRAAILSGLSETADATTVNKVCASGLKAVCLAAQEIMLGHGATVVAGGMESMSNVPLYKAKNRGPGGTKPAEDDSFSDGLHDGLVNPYDGLFMGSCADQIAGRHDISRNSQDKYAATAYRKACAAQKRGLHDHEITSIVSSSSSQPEDVVADTIRDKAVFQKLSSLPLAFSDTGTITAGNSSTLADGAAAVVLANHTVAKKYCEKTEILARIISFADASEKPIDFAVAPSKAIRLALQRAKLATDQISLWEINEAFAVVVLVNQEILKLDKSKVNVNGGAIATGHPLGSSGCRILVSLVHQLEPGQYGVAAICNGGGGATAMVVRRLDVGCFES</sequence>
<feature type="region of interest" description="Disordered" evidence="14">
    <location>
        <begin position="129"/>
        <end position="148"/>
    </location>
</feature>
<feature type="active site" description="Proton acceptor" evidence="12">
    <location>
        <position position="354"/>
    </location>
</feature>
<feature type="active site" description="Acyl-thioester intermediate" evidence="12">
    <location>
        <position position="91"/>
    </location>
</feature>
<evidence type="ECO:0000256" key="8">
    <source>
        <dbReference type="ARBA" id="ARBA00022946"/>
    </source>
</evidence>